<comment type="caution">
    <text evidence="3">The sequence shown here is derived from an EMBL/GenBank/DDBJ whole genome shotgun (WGS) entry which is preliminary data.</text>
</comment>
<reference evidence="3 4" key="1">
    <citation type="submission" date="2021-06" db="EMBL/GenBank/DDBJ databases">
        <authorList>
            <person name="Criscuolo A."/>
        </authorList>
    </citation>
    <scope>NUCLEOTIDE SEQUENCE [LARGE SCALE GENOMIC DNA]</scope>
    <source>
        <strain evidence="4">CIP 111802</strain>
    </source>
</reference>
<dbReference type="Proteomes" id="UP000730618">
    <property type="component" value="Unassembled WGS sequence"/>
</dbReference>
<name>A0ABN7TPN4_9BACL</name>
<evidence type="ECO:0000313" key="4">
    <source>
        <dbReference type="Proteomes" id="UP000730618"/>
    </source>
</evidence>
<evidence type="ECO:0000313" key="3">
    <source>
        <dbReference type="EMBL" id="CAG7645233.1"/>
    </source>
</evidence>
<feature type="chain" id="PRO_5045752653" description="Copper amine oxidase-like N-terminal domain-containing protein" evidence="1">
    <location>
        <begin position="35"/>
        <end position="273"/>
    </location>
</feature>
<dbReference type="EMBL" id="CAJVCE010000009">
    <property type="protein sequence ID" value="CAG7645233.1"/>
    <property type="molecule type" value="Genomic_DNA"/>
</dbReference>
<feature type="domain" description="Copper amine oxidase-like N-terminal" evidence="2">
    <location>
        <begin position="52"/>
        <end position="96"/>
    </location>
</feature>
<gene>
    <name evidence="3" type="ORF">PAECIP111802_03463</name>
</gene>
<accession>A0ABN7TPN4</accession>
<evidence type="ECO:0000256" key="1">
    <source>
        <dbReference type="SAM" id="SignalP"/>
    </source>
</evidence>
<keyword evidence="1" id="KW-0732">Signal</keyword>
<evidence type="ECO:0000259" key="2">
    <source>
        <dbReference type="Pfam" id="PF07833"/>
    </source>
</evidence>
<dbReference type="InterPro" id="IPR012854">
    <property type="entry name" value="Cu_amine_oxidase-like_N"/>
</dbReference>
<proteinExistence type="predicted"/>
<dbReference type="Pfam" id="PF07833">
    <property type="entry name" value="Cu_amine_oxidN1"/>
    <property type="match status" value="1"/>
</dbReference>
<organism evidence="3 4">
    <name type="scientific">Paenibacillus allorhizosphaerae</name>
    <dbReference type="NCBI Taxonomy" id="2849866"/>
    <lineage>
        <taxon>Bacteria</taxon>
        <taxon>Bacillati</taxon>
        <taxon>Bacillota</taxon>
        <taxon>Bacilli</taxon>
        <taxon>Bacillales</taxon>
        <taxon>Paenibacillaceae</taxon>
        <taxon>Paenibacillus</taxon>
    </lineage>
</organism>
<sequence length="273" mass="30924">MQERSKINQWKVKVVKKIMLVGTLLLASASIANASGVNGDYNGNPVVKVYYDGTELQPEDVPAINYNGRTMVPIYYLAKLGTEVKWNQETYSVDVKPAAAQPAPPTVQPAAQPDPQKLRLQKEQMLLKDTYKWLSDVDQSIMMYILMLQQNGNSSIPNYYYMDVSMKKLTDQYLEAQQFAQKASAQLKQIKDHKITEISSQQLKLLDQLRSAVELVRNLGTLKDTNQINTLQAAFQQQVLNVTQTARENMDNTNKLIHDLIAKELDEMIQNGE</sequence>
<protein>
    <recommendedName>
        <fullName evidence="2">Copper amine oxidase-like N-terminal domain-containing protein</fullName>
    </recommendedName>
</protein>
<feature type="signal peptide" evidence="1">
    <location>
        <begin position="1"/>
        <end position="34"/>
    </location>
</feature>
<keyword evidence="4" id="KW-1185">Reference proteome</keyword>